<proteinExistence type="predicted"/>
<feature type="compositionally biased region" description="Polar residues" evidence="1">
    <location>
        <begin position="217"/>
        <end position="229"/>
    </location>
</feature>
<evidence type="ECO:0000313" key="2">
    <source>
        <dbReference type="EMBL" id="ELW62227.1"/>
    </source>
</evidence>
<dbReference type="Proteomes" id="UP000011518">
    <property type="component" value="Unassembled WGS sequence"/>
</dbReference>
<reference evidence="3" key="1">
    <citation type="submission" date="2012-07" db="EMBL/GenBank/DDBJ databases">
        <title>Genome of the Chinese tree shrew, a rising model animal genetically related to primates.</title>
        <authorList>
            <person name="Zhang G."/>
            <person name="Fan Y."/>
            <person name="Yao Y."/>
            <person name="Huang Z."/>
        </authorList>
    </citation>
    <scope>NUCLEOTIDE SEQUENCE [LARGE SCALE GENOMIC DNA]</scope>
</reference>
<name>L9KM56_TUPCH</name>
<reference evidence="3" key="2">
    <citation type="journal article" date="2013" name="Nat. Commun.">
        <title>Genome of the Chinese tree shrew.</title>
        <authorList>
            <person name="Fan Y."/>
            <person name="Huang Z.Y."/>
            <person name="Cao C.C."/>
            <person name="Chen C.S."/>
            <person name="Chen Y.X."/>
            <person name="Fan D.D."/>
            <person name="He J."/>
            <person name="Hou H.L."/>
            <person name="Hu L."/>
            <person name="Hu X.T."/>
            <person name="Jiang X.T."/>
            <person name="Lai R."/>
            <person name="Lang Y.S."/>
            <person name="Liang B."/>
            <person name="Liao S.G."/>
            <person name="Mu D."/>
            <person name="Ma Y.Y."/>
            <person name="Niu Y.Y."/>
            <person name="Sun X.Q."/>
            <person name="Xia J.Q."/>
            <person name="Xiao J."/>
            <person name="Xiong Z.Q."/>
            <person name="Xu L."/>
            <person name="Yang L."/>
            <person name="Zhang Y."/>
            <person name="Zhao W."/>
            <person name="Zhao X.D."/>
            <person name="Zheng Y.T."/>
            <person name="Zhou J.M."/>
            <person name="Zhu Y.B."/>
            <person name="Zhang G.J."/>
            <person name="Wang J."/>
            <person name="Yao Y.G."/>
        </authorList>
    </citation>
    <scope>NUCLEOTIDE SEQUENCE [LARGE SCALE GENOMIC DNA]</scope>
</reference>
<dbReference type="AlphaFoldDB" id="L9KM56"/>
<gene>
    <name evidence="2" type="ORF">TREES_T100004168</name>
</gene>
<accession>L9KM56</accession>
<dbReference type="InParanoid" id="L9KM56"/>
<feature type="region of interest" description="Disordered" evidence="1">
    <location>
        <begin position="217"/>
        <end position="268"/>
    </location>
</feature>
<feature type="region of interest" description="Disordered" evidence="1">
    <location>
        <begin position="1"/>
        <end position="61"/>
    </location>
</feature>
<protein>
    <submittedName>
        <fullName evidence="2">Uncharacterized protein</fullName>
    </submittedName>
</protein>
<evidence type="ECO:0000313" key="3">
    <source>
        <dbReference type="Proteomes" id="UP000011518"/>
    </source>
</evidence>
<feature type="region of interest" description="Disordered" evidence="1">
    <location>
        <begin position="132"/>
        <end position="154"/>
    </location>
</feature>
<organism evidence="2 3">
    <name type="scientific">Tupaia chinensis</name>
    <name type="common">Chinese tree shrew</name>
    <name type="synonym">Tupaia belangeri chinensis</name>
    <dbReference type="NCBI Taxonomy" id="246437"/>
    <lineage>
        <taxon>Eukaryota</taxon>
        <taxon>Metazoa</taxon>
        <taxon>Chordata</taxon>
        <taxon>Craniata</taxon>
        <taxon>Vertebrata</taxon>
        <taxon>Euteleostomi</taxon>
        <taxon>Mammalia</taxon>
        <taxon>Eutheria</taxon>
        <taxon>Euarchontoglires</taxon>
        <taxon>Scandentia</taxon>
        <taxon>Tupaiidae</taxon>
        <taxon>Tupaia</taxon>
    </lineage>
</organism>
<evidence type="ECO:0000256" key="1">
    <source>
        <dbReference type="SAM" id="MobiDB-lite"/>
    </source>
</evidence>
<sequence>MLLSREADQREDEEGLVPCRGEAAQSPCQAALSRGRGQRPLSCEDQGQQERPPHPDCRRLPINGAVHQLGRVTRTSVYDNKASALWSPGFQLPSLQQCHKEEVQGPCWGDNRQHDRTICLALIPSLVGARHGCRESSPPALKRGRESPEPPTGDLAYPEAECDSIGPHVQQATQLGYSGHLSWPGSPATRDVEESQQACPQGQIVLGSGVWDTYSTVGTEAGNQTSPSSPADMRVRPESLLTARGSEKQLAKKNSAKSSQVGTMLHGA</sequence>
<keyword evidence="3" id="KW-1185">Reference proteome</keyword>
<dbReference type="EMBL" id="KB320833">
    <property type="protein sequence ID" value="ELW62227.1"/>
    <property type="molecule type" value="Genomic_DNA"/>
</dbReference>